<organism evidence="1">
    <name type="scientific">Oikopleura dioica</name>
    <name type="common">Tunicate</name>
    <dbReference type="NCBI Taxonomy" id="34765"/>
    <lineage>
        <taxon>Eukaryota</taxon>
        <taxon>Metazoa</taxon>
        <taxon>Chordata</taxon>
        <taxon>Tunicata</taxon>
        <taxon>Appendicularia</taxon>
        <taxon>Copelata</taxon>
        <taxon>Oikopleuridae</taxon>
        <taxon>Oikopleura</taxon>
    </lineage>
</organism>
<dbReference type="Proteomes" id="UP000011014">
    <property type="component" value="Unassembled WGS sequence"/>
</dbReference>
<gene>
    <name evidence="1" type="ORF">GSOID_T00028846001</name>
</gene>
<reference evidence="1" key="1">
    <citation type="journal article" date="2010" name="Science">
        <title>Plasticity of animal genome architecture unmasked by rapid evolution of a pelagic tunicate.</title>
        <authorList>
            <person name="Denoeud F."/>
            <person name="Henriet S."/>
            <person name="Mungpakdee S."/>
            <person name="Aury J.M."/>
            <person name="Da Silva C."/>
            <person name="Brinkmann H."/>
            <person name="Mikhaleva J."/>
            <person name="Olsen L.C."/>
            <person name="Jubin C."/>
            <person name="Canestro C."/>
            <person name="Bouquet J.M."/>
            <person name="Danks G."/>
            <person name="Poulain J."/>
            <person name="Campsteijn C."/>
            <person name="Adamski M."/>
            <person name="Cross I."/>
            <person name="Yadetie F."/>
            <person name="Muffato M."/>
            <person name="Louis A."/>
            <person name="Butcher S."/>
            <person name="Tsagkogeorga G."/>
            <person name="Konrad A."/>
            <person name="Singh S."/>
            <person name="Jensen M.F."/>
            <person name="Cong E.H."/>
            <person name="Eikeseth-Otteraa H."/>
            <person name="Noel B."/>
            <person name="Anthouard V."/>
            <person name="Porcel B.M."/>
            <person name="Kachouri-Lafond R."/>
            <person name="Nishino A."/>
            <person name="Ugolini M."/>
            <person name="Chourrout P."/>
            <person name="Nishida H."/>
            <person name="Aasland R."/>
            <person name="Huzurbazar S."/>
            <person name="Westhof E."/>
            <person name="Delsuc F."/>
            <person name="Lehrach H."/>
            <person name="Reinhardt R."/>
            <person name="Weissenbach J."/>
            <person name="Roy S.W."/>
            <person name="Artiguenave F."/>
            <person name="Postlethwait J.H."/>
            <person name="Manak J.R."/>
            <person name="Thompson E.M."/>
            <person name="Jaillon O."/>
            <person name="Du Pasquier L."/>
            <person name="Boudinot P."/>
            <person name="Liberles D.A."/>
            <person name="Volff J.N."/>
            <person name="Philippe H."/>
            <person name="Lenhard B."/>
            <person name="Roest Crollius H."/>
            <person name="Wincker P."/>
            <person name="Chourrout D."/>
        </authorList>
    </citation>
    <scope>NUCLEOTIDE SEQUENCE [LARGE SCALE GENOMIC DNA]</scope>
</reference>
<name>E4YLI7_OIKDI</name>
<accession>E4YLI7</accession>
<dbReference type="AlphaFoldDB" id="E4YLI7"/>
<sequence>RLTKFKCEGKPARVGNQGFSCLAGDKPLLRELEDFLIPK</sequence>
<evidence type="ECO:0000313" key="1">
    <source>
        <dbReference type="EMBL" id="CBY36348.1"/>
    </source>
</evidence>
<feature type="non-terminal residue" evidence="1">
    <location>
        <position position="1"/>
    </location>
</feature>
<proteinExistence type="predicted"/>
<protein>
    <submittedName>
        <fullName evidence="1">Uncharacterized protein</fullName>
    </submittedName>
</protein>
<dbReference type="EMBL" id="FN654763">
    <property type="protein sequence ID" value="CBY36348.1"/>
    <property type="molecule type" value="Genomic_DNA"/>
</dbReference>